<evidence type="ECO:0000256" key="4">
    <source>
        <dbReference type="PROSITE-ProRule" id="PRU00339"/>
    </source>
</evidence>
<feature type="domain" description="Tetratricopeptide repeat protein 21A/21B N-terminal ARM repeat" evidence="7">
    <location>
        <begin position="8"/>
        <end position="239"/>
    </location>
</feature>
<evidence type="ECO:0000313" key="11">
    <source>
        <dbReference type="EMBL" id="KAJ0400580.1"/>
    </source>
</evidence>
<accession>A0AAD5LJ93</accession>
<dbReference type="InterPro" id="IPR056836">
    <property type="entry name" value="ARM_TT21_4th"/>
</dbReference>
<dbReference type="Pfam" id="PF25064">
    <property type="entry name" value="ARM_TT21_5th"/>
    <property type="match status" value="1"/>
</dbReference>
<dbReference type="Pfam" id="PF25060">
    <property type="entry name" value="ARM_TT21_2nd"/>
    <property type="match status" value="1"/>
</dbReference>
<dbReference type="Pfam" id="PF25062">
    <property type="entry name" value="ARM_TT21_N"/>
    <property type="match status" value="1"/>
</dbReference>
<dbReference type="Pfam" id="PF25063">
    <property type="entry name" value="ARM_TT21_C"/>
    <property type="match status" value="1"/>
</dbReference>
<dbReference type="InterPro" id="IPR019734">
    <property type="entry name" value="TPR_rpt"/>
</dbReference>
<dbReference type="InterPro" id="IPR040364">
    <property type="entry name" value="TTC21A/TTC21B"/>
</dbReference>
<dbReference type="GO" id="GO:0005929">
    <property type="term" value="C:cilium"/>
    <property type="evidence" value="ECO:0007669"/>
    <property type="project" value="GOC"/>
</dbReference>
<evidence type="ECO:0000313" key="12">
    <source>
        <dbReference type="Proteomes" id="UP001209570"/>
    </source>
</evidence>
<organism evidence="11 12">
    <name type="scientific">Pythium insidiosum</name>
    <name type="common">Pythiosis disease agent</name>
    <dbReference type="NCBI Taxonomy" id="114742"/>
    <lineage>
        <taxon>Eukaryota</taxon>
        <taxon>Sar</taxon>
        <taxon>Stramenopiles</taxon>
        <taxon>Oomycota</taxon>
        <taxon>Peronosporomycetes</taxon>
        <taxon>Pythiales</taxon>
        <taxon>Pythiaceae</taxon>
        <taxon>Pythium</taxon>
    </lineage>
</organism>
<feature type="repeat" description="TPR" evidence="4">
    <location>
        <begin position="986"/>
        <end position="1019"/>
    </location>
</feature>
<feature type="domain" description="Tetratricopeptide repeat protein 21A/21B C-terminal ARM" evidence="8">
    <location>
        <begin position="1141"/>
        <end position="1347"/>
    </location>
</feature>
<evidence type="ECO:0000259" key="9">
    <source>
        <dbReference type="Pfam" id="PF25064"/>
    </source>
</evidence>
<dbReference type="FunFam" id="1.25.40.10:FF:000219">
    <property type="entry name" value="Tetratricopeptide repeat domain 21B"/>
    <property type="match status" value="1"/>
</dbReference>
<evidence type="ECO:0000259" key="7">
    <source>
        <dbReference type="Pfam" id="PF25062"/>
    </source>
</evidence>
<feature type="domain" description="Tetratricopeptide repeat protein 21A/21B fourth ARM" evidence="10">
    <location>
        <begin position="788"/>
        <end position="931"/>
    </location>
</feature>
<evidence type="ECO:0000256" key="2">
    <source>
        <dbReference type="ARBA" id="ARBA00022737"/>
    </source>
</evidence>
<dbReference type="PANTHER" id="PTHR14699:SF0">
    <property type="entry name" value="TETRATRICOPEPTIDE REPEAT PROTEIN 21 HOMOLOG"/>
    <property type="match status" value="1"/>
</dbReference>
<dbReference type="Pfam" id="PF25068">
    <property type="entry name" value="ARM_TT21_4th"/>
    <property type="match status" value="1"/>
</dbReference>
<feature type="domain" description="Tetratricopeptide repeat protein 21A/21B second ARM" evidence="6">
    <location>
        <begin position="275"/>
        <end position="550"/>
    </location>
</feature>
<dbReference type="EMBL" id="JAKCXM010000151">
    <property type="protein sequence ID" value="KAJ0400580.1"/>
    <property type="molecule type" value="Genomic_DNA"/>
</dbReference>
<dbReference type="PROSITE" id="PS50005">
    <property type="entry name" value="TPR"/>
    <property type="match status" value="4"/>
</dbReference>
<name>A0AAD5LJ93_PYTIN</name>
<dbReference type="GO" id="GO:0035721">
    <property type="term" value="P:intraciliary retrograde transport"/>
    <property type="evidence" value="ECO:0007669"/>
    <property type="project" value="TreeGrafter"/>
</dbReference>
<evidence type="ECO:0000256" key="1">
    <source>
        <dbReference type="ARBA" id="ARBA00010935"/>
    </source>
</evidence>
<reference evidence="11" key="1">
    <citation type="submission" date="2021-12" db="EMBL/GenBank/DDBJ databases">
        <title>Prjna785345.</title>
        <authorList>
            <person name="Rujirawat T."/>
            <person name="Krajaejun T."/>
        </authorList>
    </citation>
    <scope>NUCLEOTIDE SEQUENCE</scope>
    <source>
        <strain evidence="11">Pi057C3</strain>
    </source>
</reference>
<protein>
    <recommendedName>
        <fullName evidence="13">Tetratricopeptide repeat protein 21B</fullName>
    </recommendedName>
</protein>
<dbReference type="GO" id="GO:0061512">
    <property type="term" value="P:protein localization to cilium"/>
    <property type="evidence" value="ECO:0007669"/>
    <property type="project" value="TreeGrafter"/>
</dbReference>
<feature type="region of interest" description="Disordered" evidence="5">
    <location>
        <begin position="1111"/>
        <end position="1131"/>
    </location>
</feature>
<dbReference type="PANTHER" id="PTHR14699">
    <property type="entry name" value="STI2 PROTEIN-RELATED"/>
    <property type="match status" value="1"/>
</dbReference>
<comment type="caution">
    <text evidence="11">The sequence shown here is derived from an EMBL/GenBank/DDBJ whole genome shotgun (WGS) entry which is preliminary data.</text>
</comment>
<evidence type="ECO:0000259" key="10">
    <source>
        <dbReference type="Pfam" id="PF25068"/>
    </source>
</evidence>
<feature type="domain" description="Tetratricopeptide repeat protein 21A/21B fifth ARM repeats" evidence="9">
    <location>
        <begin position="986"/>
        <end position="1102"/>
    </location>
</feature>
<keyword evidence="3 4" id="KW-0802">TPR repeat</keyword>
<dbReference type="GO" id="GO:0030991">
    <property type="term" value="C:intraciliary transport particle A"/>
    <property type="evidence" value="ECO:0007669"/>
    <property type="project" value="TreeGrafter"/>
</dbReference>
<evidence type="ECO:0000259" key="8">
    <source>
        <dbReference type="Pfam" id="PF25063"/>
    </source>
</evidence>
<dbReference type="SUPFAM" id="SSF48452">
    <property type="entry name" value="TPR-like"/>
    <property type="match status" value="4"/>
</dbReference>
<dbReference type="InterPro" id="IPR056834">
    <property type="entry name" value="ARM_TT21_C"/>
</dbReference>
<sequence length="1353" mass="152068">MEPRVLLNHYLRKGWYDHVQRLCESVLEKRGTDSSVLFWRAFGITLERSVSSAIRELENLRKRKDVELPCLHALIFAHHQCKNVDHEEIAQLEMQVVMAEEHASDASLLLCATFFWHIKEPAKARKLLEQLCSARHGTSDAGIKARATVLRGWLDLTLEPKSKREIDLRDNAIQFFDQVNDPADAELVLGLARFHDMKKNYPKALEYLDEVIVKFPWFKHGVTEKALVLLKMGHWDECLDSAERALGENPRDIEALRIVILLLLTRDGQPRTAAQRIRELLDALKKAEPSNPALYYEIAKCNARLSDRHEEVLQCNLALIEQAVALDPDSGVFRAERGYQRALLEDYTEAMESYKEALKLDESNEMALHGLIYCQIKLGQLEDAAQQMEFLAVIQESIGASPGFVFLQAVLSWHKDRDRGKQVRLLQQAVQLHMDRLKNSIQQAEVSSHELMSELNPLFLVEVATEFLRQDASEQDAADGASPVVAKGISILEKLVHKSPGLLRAQFELAQAYFVATRLDDAYHVCNTILKMDATHAPSHLLSARICLEREHVRAAASCLDQALSHDFSIRQSLAYFVIKAKLLENAGDVRDAHQTLQAAMKLVQGGTASAAASAAGAKNRRGASGPSSSAAAVSGAGGEIAQFDKASVYIQLAEVLSQLNDVPEATKTVREALQVFRGTSQEVRVLVANSELAIKRGDYDAAIAMLSSVPQGSPAFTKAQMLKADIFLQYRKDKHQYARCYQELVALNPCHATHVSMAEAYLRIQLLDQAIESFRAAAALSPNDPTLASRMGKVLIAKHDYLRAVDYYESALKLAPSNLVLRKDLAELYSKLGHFDQALRVIQQAPTSDSDEINDLQQVAALQLILPQIHHGLGNDELSVQALLKAYSIQKLILDKQKHEQPDVLSRQRRAIAETCFQIAQIYATKQHEHGATENVIKYATLALRSDETHEGCILFLAHTHRNAGDLDQCQVRCTTLLRLNPAHEEAAIMLADIMLQKEDYEGAIYHFQQLLESKPDNFAALSRFIVMLRRAGKLANVPRYLKLAERAGVRAAHAPGLHYCKGLYARYKNNVREAIEAFNLARRDPEWGEHALMNMIEIYLNPDNENLWEPTGNNSNDSGHDAMGASSNSKEQTENIRIANTLLDELPVKSDKNVQLKVLEAYAVLAVKTKSMLDKSIQLFMEILESHDRDYVPALLGLATAYMLTKQQPKARNQLKRIAKMPYDQTLAEDFERSYLMLADIYIERSKYDLAQELCKKALMHNKSSGKAWELLGLIMEKEQSYIDAAECYQEAWTCEGEASASIGFKLAFNYLKAKKFVLAVDVCHRVLDQYPDYPKIRKEILEKAYAGFRP</sequence>
<dbReference type="Gene3D" id="1.25.40.10">
    <property type="entry name" value="Tetratricopeptide repeat domain"/>
    <property type="match status" value="6"/>
</dbReference>
<dbReference type="Pfam" id="PF25058">
    <property type="entry name" value="ARM_TT21"/>
    <property type="match status" value="1"/>
</dbReference>
<proteinExistence type="inferred from homology"/>
<evidence type="ECO:0008006" key="13">
    <source>
        <dbReference type="Google" id="ProtNLM"/>
    </source>
</evidence>
<evidence type="ECO:0000256" key="5">
    <source>
        <dbReference type="SAM" id="MobiDB-lite"/>
    </source>
</evidence>
<dbReference type="InterPro" id="IPR056832">
    <property type="entry name" value="ARM_TT21_2nd"/>
</dbReference>
<evidence type="ECO:0000256" key="3">
    <source>
        <dbReference type="ARBA" id="ARBA00022803"/>
    </source>
</evidence>
<gene>
    <name evidence="11" type="ORF">P43SY_009498</name>
</gene>
<dbReference type="InterPro" id="IPR056833">
    <property type="entry name" value="ARM_TT21_N"/>
</dbReference>
<keyword evidence="2" id="KW-0677">Repeat</keyword>
<dbReference type="FunFam" id="1.25.40.10:FF:001391">
    <property type="entry name" value="Tetratricopeptide repeat protein 21B"/>
    <property type="match status" value="1"/>
</dbReference>
<dbReference type="InterPro" id="IPR011990">
    <property type="entry name" value="TPR-like_helical_dom_sf"/>
</dbReference>
<feature type="repeat" description="TPR" evidence="4">
    <location>
        <begin position="331"/>
        <end position="364"/>
    </location>
</feature>
<evidence type="ECO:0000259" key="6">
    <source>
        <dbReference type="Pfam" id="PF25060"/>
    </source>
</evidence>
<dbReference type="Proteomes" id="UP001209570">
    <property type="component" value="Unassembled WGS sequence"/>
</dbReference>
<feature type="repeat" description="TPR" evidence="4">
    <location>
        <begin position="752"/>
        <end position="785"/>
    </location>
</feature>
<comment type="similarity">
    <text evidence="1">Belongs to the TTC21 family.</text>
</comment>
<dbReference type="SMART" id="SM00028">
    <property type="entry name" value="TPR"/>
    <property type="match status" value="15"/>
</dbReference>
<feature type="repeat" description="TPR" evidence="4">
    <location>
        <begin position="786"/>
        <end position="819"/>
    </location>
</feature>
<dbReference type="InterPro" id="IPR056835">
    <property type="entry name" value="ARM_TT21_5th"/>
</dbReference>
<keyword evidence="12" id="KW-1185">Reference proteome</keyword>